<gene>
    <name evidence="2" type="ORF">HL667_21825</name>
</gene>
<proteinExistence type="predicted"/>
<reference evidence="2" key="1">
    <citation type="submission" date="2020-05" db="EMBL/GenBank/DDBJ databases">
        <title>Nod-independent and nitrogen-fixing Bradyrhizobium aeschynomene sp. nov. isolated from nodules of Aeschynomene indica.</title>
        <authorList>
            <person name="Zhang Z."/>
        </authorList>
    </citation>
    <scope>NUCLEOTIDE SEQUENCE</scope>
    <source>
        <strain evidence="2">83012</strain>
    </source>
</reference>
<dbReference type="EMBL" id="JABFDN010000007">
    <property type="protein sequence ID" value="NPU67657.1"/>
    <property type="molecule type" value="Genomic_DNA"/>
</dbReference>
<dbReference type="RefSeq" id="WP_172112725.1">
    <property type="nucleotide sequence ID" value="NZ_JABFDN010000007.1"/>
</dbReference>
<sequence length="361" mass="39915">MDRRVERTDRAGHQVDPDGLGPAGRRYLGCLLGLTAAMLGGLGVWLAAQGGDHFSAIGRPGDPAWYRNFGGDSVTEIQDQDLFYHGIGRSIDNARQADVIILGSSLVSFAIDQAVMHERLEKPYGLKFYNMAFVGVASGEFARQIALRHHLRPRLWILNADDGGGGGNFFHRNLTRAFGADVRPIPSTKLSRYGATYEIIRRNLRWRFEDATRHWREALAGPRSGPLPRFDRDDRTGAADMSTFPRFLSQGNPRVKMTRDPACHTTPDVIANARDMVRSLGAPVVLTFVPNFHGCLTQVREIAAAIGVETALPSRTDYSSWDGGGHLDGQGAADFTRDLIDALEQTRAFQGMRDNDDRRKP</sequence>
<keyword evidence="3" id="KW-1185">Reference proteome</keyword>
<evidence type="ECO:0000313" key="3">
    <source>
        <dbReference type="Proteomes" id="UP000886476"/>
    </source>
</evidence>
<keyword evidence="1" id="KW-0812">Transmembrane</keyword>
<dbReference type="Proteomes" id="UP000886476">
    <property type="component" value="Unassembled WGS sequence"/>
</dbReference>
<accession>A0ABX2CK38</accession>
<comment type="caution">
    <text evidence="2">The sequence shown here is derived from an EMBL/GenBank/DDBJ whole genome shotgun (WGS) entry which is preliminary data.</text>
</comment>
<feature type="transmembrane region" description="Helical" evidence="1">
    <location>
        <begin position="27"/>
        <end position="48"/>
    </location>
</feature>
<organism evidence="2 3">
    <name type="scientific">Bradyrhizobium aeschynomenes</name>
    <dbReference type="NCBI Taxonomy" id="2734909"/>
    <lineage>
        <taxon>Bacteria</taxon>
        <taxon>Pseudomonadati</taxon>
        <taxon>Pseudomonadota</taxon>
        <taxon>Alphaproteobacteria</taxon>
        <taxon>Hyphomicrobiales</taxon>
        <taxon>Nitrobacteraceae</taxon>
        <taxon>Bradyrhizobium</taxon>
    </lineage>
</organism>
<evidence type="ECO:0008006" key="4">
    <source>
        <dbReference type="Google" id="ProtNLM"/>
    </source>
</evidence>
<keyword evidence="1" id="KW-1133">Transmembrane helix</keyword>
<protein>
    <recommendedName>
        <fullName evidence="4">SGNH hydrolase-type esterase domain-containing protein</fullName>
    </recommendedName>
</protein>
<evidence type="ECO:0000256" key="1">
    <source>
        <dbReference type="SAM" id="Phobius"/>
    </source>
</evidence>
<keyword evidence="1" id="KW-0472">Membrane</keyword>
<name>A0ABX2CK38_9BRAD</name>
<evidence type="ECO:0000313" key="2">
    <source>
        <dbReference type="EMBL" id="NPU67657.1"/>
    </source>
</evidence>